<comment type="subcellular location">
    <subcellularLocation>
        <location evidence="1">Secreted</location>
    </subcellularLocation>
</comment>
<comment type="caution">
    <text evidence="9">The sequence shown here is derived from an EMBL/GenBank/DDBJ whole genome shotgun (WGS) entry which is preliminary data.</text>
</comment>
<name>A0AAV5NLX9_9VIBR</name>
<gene>
    <name evidence="9" type="ORF">GCM10007932_09940</name>
</gene>
<dbReference type="AlphaFoldDB" id="A0AAV5NLX9"/>
<dbReference type="GO" id="GO:0004252">
    <property type="term" value="F:serine-type endopeptidase activity"/>
    <property type="evidence" value="ECO:0007669"/>
    <property type="project" value="InterPro"/>
</dbReference>
<dbReference type="InterPro" id="IPR020008">
    <property type="entry name" value="GlyGly_CTERM"/>
</dbReference>
<evidence type="ECO:0000256" key="1">
    <source>
        <dbReference type="ARBA" id="ARBA00004613"/>
    </source>
</evidence>
<dbReference type="EMBL" id="BSNX01000007">
    <property type="protein sequence ID" value="GLQ71634.1"/>
    <property type="molecule type" value="Genomic_DNA"/>
</dbReference>
<dbReference type="Proteomes" id="UP001156690">
    <property type="component" value="Unassembled WGS sequence"/>
</dbReference>
<evidence type="ECO:0000256" key="6">
    <source>
        <dbReference type="RuleBase" id="RU363034"/>
    </source>
</evidence>
<dbReference type="GO" id="GO:0006508">
    <property type="term" value="P:proteolysis"/>
    <property type="evidence" value="ECO:0007669"/>
    <property type="project" value="UniProtKB-KW"/>
</dbReference>
<dbReference type="PROSITE" id="PS50240">
    <property type="entry name" value="TRYPSIN_DOM"/>
    <property type="match status" value="1"/>
</dbReference>
<dbReference type="PANTHER" id="PTHR24264">
    <property type="entry name" value="TRYPSIN-RELATED"/>
    <property type="match status" value="1"/>
</dbReference>
<dbReference type="PANTHER" id="PTHR24264:SF65">
    <property type="entry name" value="SRCR DOMAIN-CONTAINING PROTEIN"/>
    <property type="match status" value="1"/>
</dbReference>
<keyword evidence="3 6" id="KW-0645">Protease</keyword>
<sequence length="540" mass="58339">MDNNVKMKNAVLVLGIVSAFNATASSEQPVRTPASPERIIGGSKSTEGEWPFMAALVTKGKDAFLGQSCGGSFLGDRYVLTAAHCVDGVNPEELDVIVGIHDLKKASTQGTRVGIQSIYSHELYSNQTLNYDVAVIELDQAINSDKVLLAANNQEPSNGENVTVIGWGNQQPNSDLKGIFPSELYDVDLPIVSRSTCKASGGLYNNINQAAICAGFSYGGKDACQGDSGGPLVQDLNGTPTQVGVVSWGEGCAQAGKYGVYANVAYLNSWINDQMNGVSYRQNVYFGFNQAGNKLSKTVTIKNNELTPFRVSSVSSSDTSQMRIIENQCETAGDLQQGESCNVSVEVTVPLGKGESEIIASTTHADKSELKTKLHTYGLVAASSDVKNVAGLGSAVYANASPWEVYSTDTLKAGSTPRGQSSLLRIENIEKGELTFDARIWAQQNSGYFKMYVNGRLVFEYTGHETDYYSYRATLSQDNNDVMFVYERGAIGYSSDYDTVYIQNIKLSTPNSGSSGGSLSFCWLLLLLPFAIFRNRRTHQ</sequence>
<dbReference type="Pfam" id="PF00089">
    <property type="entry name" value="Trypsin"/>
    <property type="match status" value="1"/>
</dbReference>
<proteinExistence type="predicted"/>
<dbReference type="SMART" id="SM00020">
    <property type="entry name" value="Tryp_SPc"/>
    <property type="match status" value="1"/>
</dbReference>
<evidence type="ECO:0000256" key="7">
    <source>
        <dbReference type="SAM" id="SignalP"/>
    </source>
</evidence>
<evidence type="ECO:0000313" key="10">
    <source>
        <dbReference type="Proteomes" id="UP001156690"/>
    </source>
</evidence>
<dbReference type="InterPro" id="IPR033116">
    <property type="entry name" value="TRYPSIN_SER"/>
</dbReference>
<keyword evidence="4 6" id="KW-0378">Hydrolase</keyword>
<evidence type="ECO:0000259" key="8">
    <source>
        <dbReference type="PROSITE" id="PS50240"/>
    </source>
</evidence>
<keyword evidence="5" id="KW-1015">Disulfide bond</keyword>
<dbReference type="PROSITE" id="PS00135">
    <property type="entry name" value="TRYPSIN_SER"/>
    <property type="match status" value="1"/>
</dbReference>
<organism evidence="9 10">
    <name type="scientific">Vibrio penaeicida</name>
    <dbReference type="NCBI Taxonomy" id="104609"/>
    <lineage>
        <taxon>Bacteria</taxon>
        <taxon>Pseudomonadati</taxon>
        <taxon>Pseudomonadota</taxon>
        <taxon>Gammaproteobacteria</taxon>
        <taxon>Vibrionales</taxon>
        <taxon>Vibrionaceae</taxon>
        <taxon>Vibrio</taxon>
    </lineage>
</organism>
<dbReference type="Gene3D" id="2.40.10.10">
    <property type="entry name" value="Trypsin-like serine proteases"/>
    <property type="match status" value="1"/>
</dbReference>
<dbReference type="InterPro" id="IPR043504">
    <property type="entry name" value="Peptidase_S1_PA_chymotrypsin"/>
</dbReference>
<dbReference type="InterPro" id="IPR013783">
    <property type="entry name" value="Ig-like_fold"/>
</dbReference>
<evidence type="ECO:0000256" key="3">
    <source>
        <dbReference type="ARBA" id="ARBA00022670"/>
    </source>
</evidence>
<dbReference type="InterPro" id="IPR001254">
    <property type="entry name" value="Trypsin_dom"/>
</dbReference>
<evidence type="ECO:0000256" key="5">
    <source>
        <dbReference type="ARBA" id="ARBA00023157"/>
    </source>
</evidence>
<dbReference type="Gene3D" id="2.60.40.10">
    <property type="entry name" value="Immunoglobulins"/>
    <property type="match status" value="1"/>
</dbReference>
<evidence type="ECO:0000256" key="4">
    <source>
        <dbReference type="ARBA" id="ARBA00022801"/>
    </source>
</evidence>
<feature type="domain" description="Peptidase S1" evidence="8">
    <location>
        <begin position="39"/>
        <end position="276"/>
    </location>
</feature>
<evidence type="ECO:0000313" key="9">
    <source>
        <dbReference type="EMBL" id="GLQ71634.1"/>
    </source>
</evidence>
<dbReference type="PROSITE" id="PS00134">
    <property type="entry name" value="TRYPSIN_HIS"/>
    <property type="match status" value="1"/>
</dbReference>
<dbReference type="CDD" id="cd00190">
    <property type="entry name" value="Tryp_SPc"/>
    <property type="match status" value="1"/>
</dbReference>
<dbReference type="NCBIfam" id="TIGR03501">
    <property type="entry name" value="GlyGly_CTERM"/>
    <property type="match status" value="1"/>
</dbReference>
<keyword evidence="10" id="KW-1185">Reference proteome</keyword>
<dbReference type="GO" id="GO:0051604">
    <property type="term" value="P:protein maturation"/>
    <property type="evidence" value="ECO:0007669"/>
    <property type="project" value="UniProtKB-ARBA"/>
</dbReference>
<dbReference type="RefSeq" id="WP_126606542.1">
    <property type="nucleotide sequence ID" value="NZ_AP025149.1"/>
</dbReference>
<dbReference type="InterPro" id="IPR018114">
    <property type="entry name" value="TRYPSIN_HIS"/>
</dbReference>
<dbReference type="GO" id="GO:0005615">
    <property type="term" value="C:extracellular space"/>
    <property type="evidence" value="ECO:0007669"/>
    <property type="project" value="TreeGrafter"/>
</dbReference>
<accession>A0AAV5NLX9</accession>
<keyword evidence="6" id="KW-0720">Serine protease</keyword>
<dbReference type="FunFam" id="2.40.10.10:FF:000047">
    <property type="entry name" value="Trypsin eta"/>
    <property type="match status" value="1"/>
</dbReference>
<protein>
    <submittedName>
        <fullName evidence="9">Serine protease</fullName>
    </submittedName>
</protein>
<dbReference type="InterPro" id="IPR001314">
    <property type="entry name" value="Peptidase_S1A"/>
</dbReference>
<dbReference type="InterPro" id="IPR050127">
    <property type="entry name" value="Serine_Proteases_S1"/>
</dbReference>
<dbReference type="PRINTS" id="PR00722">
    <property type="entry name" value="CHYMOTRYPSIN"/>
</dbReference>
<feature type="chain" id="PRO_5043943964" evidence="7">
    <location>
        <begin position="25"/>
        <end position="540"/>
    </location>
</feature>
<feature type="signal peptide" evidence="7">
    <location>
        <begin position="1"/>
        <end position="24"/>
    </location>
</feature>
<dbReference type="SUPFAM" id="SSF50494">
    <property type="entry name" value="Trypsin-like serine proteases"/>
    <property type="match status" value="1"/>
</dbReference>
<reference evidence="10" key="1">
    <citation type="journal article" date="2019" name="Int. J. Syst. Evol. Microbiol.">
        <title>The Global Catalogue of Microorganisms (GCM) 10K type strain sequencing project: providing services to taxonomists for standard genome sequencing and annotation.</title>
        <authorList>
            <consortium name="The Broad Institute Genomics Platform"/>
            <consortium name="The Broad Institute Genome Sequencing Center for Infectious Disease"/>
            <person name="Wu L."/>
            <person name="Ma J."/>
        </authorList>
    </citation>
    <scope>NUCLEOTIDE SEQUENCE [LARGE SCALE GENOMIC DNA]</scope>
    <source>
        <strain evidence="10">NBRC 15640</strain>
    </source>
</reference>
<evidence type="ECO:0000256" key="2">
    <source>
        <dbReference type="ARBA" id="ARBA00022525"/>
    </source>
</evidence>
<keyword evidence="7" id="KW-0732">Signal</keyword>
<keyword evidence="2" id="KW-0964">Secreted</keyword>
<dbReference type="InterPro" id="IPR009003">
    <property type="entry name" value="Peptidase_S1_PA"/>
</dbReference>